<dbReference type="InterPro" id="IPR024403">
    <property type="entry name" value="DHOase_cat"/>
</dbReference>
<comment type="similarity">
    <text evidence="4">Belongs to the metallo-dependent hydrolases superfamily. DHOase family. Class I DHOase subfamily.</text>
</comment>
<feature type="domain" description="Dihydroorotase catalytic" evidence="6">
    <location>
        <begin position="43"/>
        <end position="228"/>
    </location>
</feature>
<dbReference type="Proteomes" id="UP001596432">
    <property type="component" value="Unassembled WGS sequence"/>
</dbReference>
<keyword evidence="3 4" id="KW-0665">Pyrimidine biosynthesis</keyword>
<feature type="binding site" evidence="4">
    <location>
        <position position="56"/>
    </location>
    <ligand>
        <name>Zn(2+)</name>
        <dbReference type="ChEBI" id="CHEBI:29105"/>
        <label>1</label>
    </ligand>
</feature>
<dbReference type="RefSeq" id="WP_274325819.1">
    <property type="nucleotide sequence ID" value="NZ_CP118158.1"/>
</dbReference>
<proteinExistence type="inferred from homology"/>
<dbReference type="GO" id="GO:0004151">
    <property type="term" value="F:dihydroorotase activity"/>
    <property type="evidence" value="ECO:0007669"/>
    <property type="project" value="UniProtKB-UniRule"/>
</dbReference>
<dbReference type="HAMAP" id="MF_00220_A">
    <property type="entry name" value="PyrC_classI_A"/>
    <property type="match status" value="1"/>
</dbReference>
<feature type="active site" evidence="4">
    <location>
        <position position="291"/>
    </location>
</feature>
<dbReference type="InterPro" id="IPR011059">
    <property type="entry name" value="Metal-dep_hydrolase_composite"/>
</dbReference>
<dbReference type="PROSITE" id="PS00483">
    <property type="entry name" value="DIHYDROOROTASE_2"/>
    <property type="match status" value="1"/>
</dbReference>
<feature type="binding site" evidence="4">
    <location>
        <position position="172"/>
    </location>
    <ligand>
        <name>Zn(2+)</name>
        <dbReference type="ChEBI" id="CHEBI:29105"/>
        <label>2</label>
    </ligand>
</feature>
<dbReference type="CDD" id="cd01318">
    <property type="entry name" value="DHOase_IIb"/>
    <property type="match status" value="1"/>
</dbReference>
<keyword evidence="8" id="KW-1185">Reference proteome</keyword>
<feature type="binding site" evidence="4">
    <location>
        <position position="88"/>
    </location>
    <ligand>
        <name>substrate</name>
    </ligand>
</feature>
<feature type="binding site" evidence="4">
    <location>
        <position position="138"/>
    </location>
    <ligand>
        <name>Zn(2+)</name>
        <dbReference type="ChEBI" id="CHEBI:29105"/>
        <label>2</label>
    </ligand>
</feature>
<keyword evidence="1 4" id="KW-0479">Metal-binding</keyword>
<comment type="function">
    <text evidence="4">Catalyzes the reversible cyclization of carbamoyl aspartate to dihydroorotate.</text>
</comment>
<dbReference type="Gene3D" id="3.20.20.140">
    <property type="entry name" value="Metal-dependent hydrolases"/>
    <property type="match status" value="1"/>
</dbReference>
<dbReference type="EMBL" id="JBHTAS010000001">
    <property type="protein sequence ID" value="MFC7140255.1"/>
    <property type="molecule type" value="Genomic_DNA"/>
</dbReference>
<name>A0ABD5Y3A5_9EURY</name>
<evidence type="ECO:0000256" key="3">
    <source>
        <dbReference type="ARBA" id="ARBA00022975"/>
    </source>
</evidence>
<dbReference type="InterPro" id="IPR050138">
    <property type="entry name" value="DHOase/Allantoinase_Hydrolase"/>
</dbReference>
<dbReference type="PANTHER" id="PTHR43668:SF2">
    <property type="entry name" value="ALLANTOINASE"/>
    <property type="match status" value="1"/>
</dbReference>
<dbReference type="PROSITE" id="PS00482">
    <property type="entry name" value="DIHYDROOROTASE_1"/>
    <property type="match status" value="1"/>
</dbReference>
<keyword evidence="4" id="KW-0862">Zinc</keyword>
<feature type="binding site" evidence="4">
    <location>
        <position position="54"/>
    </location>
    <ligand>
        <name>Zn(2+)</name>
        <dbReference type="ChEBI" id="CHEBI:29105"/>
        <label>1</label>
    </ligand>
</feature>
<comment type="caution">
    <text evidence="7">The sequence shown here is derived from an EMBL/GenBank/DDBJ whole genome shotgun (WGS) entry which is preliminary data.</text>
</comment>
<feature type="region of interest" description="Disordered" evidence="5">
    <location>
        <begin position="407"/>
        <end position="472"/>
    </location>
</feature>
<evidence type="ECO:0000313" key="8">
    <source>
        <dbReference type="Proteomes" id="UP001596432"/>
    </source>
</evidence>
<evidence type="ECO:0000256" key="1">
    <source>
        <dbReference type="ARBA" id="ARBA00022723"/>
    </source>
</evidence>
<dbReference type="PANTHER" id="PTHR43668">
    <property type="entry name" value="ALLANTOINASE"/>
    <property type="match status" value="1"/>
</dbReference>
<dbReference type="GO" id="GO:0008270">
    <property type="term" value="F:zinc ion binding"/>
    <property type="evidence" value="ECO:0007669"/>
    <property type="project" value="UniProtKB-UniRule"/>
</dbReference>
<comment type="caution">
    <text evidence="4">Lacks conserved residue(s) required for the propagation of feature annotation.</text>
</comment>
<comment type="pathway">
    <text evidence="4">Pyrimidine metabolism; UMP biosynthesis via de novo pathway; (S)-dihydroorotate from bicarbonate: step 3/3.</text>
</comment>
<evidence type="ECO:0000256" key="4">
    <source>
        <dbReference type="HAMAP-Rule" id="MF_00220"/>
    </source>
</evidence>
<evidence type="ECO:0000256" key="2">
    <source>
        <dbReference type="ARBA" id="ARBA00022801"/>
    </source>
</evidence>
<comment type="cofactor">
    <cofactor evidence="4">
        <name>Zn(2+)</name>
        <dbReference type="ChEBI" id="CHEBI:29105"/>
    </cofactor>
    <text evidence="4">Binds 2 Zn(2+) ions per subunit.</text>
</comment>
<organism evidence="7 8">
    <name type="scientific">Halosimplex aquaticum</name>
    <dbReference type="NCBI Taxonomy" id="3026162"/>
    <lineage>
        <taxon>Archaea</taxon>
        <taxon>Methanobacteriati</taxon>
        <taxon>Methanobacteriota</taxon>
        <taxon>Stenosarchaea group</taxon>
        <taxon>Halobacteria</taxon>
        <taxon>Halobacteriales</taxon>
        <taxon>Haloarculaceae</taxon>
        <taxon>Halosimplex</taxon>
    </lineage>
</organism>
<comment type="catalytic activity">
    <reaction evidence="4">
        <text>(S)-dihydroorotate + H2O = N-carbamoyl-L-aspartate + H(+)</text>
        <dbReference type="Rhea" id="RHEA:24296"/>
        <dbReference type="ChEBI" id="CHEBI:15377"/>
        <dbReference type="ChEBI" id="CHEBI:15378"/>
        <dbReference type="ChEBI" id="CHEBI:30864"/>
        <dbReference type="ChEBI" id="CHEBI:32814"/>
        <dbReference type="EC" id="3.5.2.3"/>
    </reaction>
</comment>
<feature type="compositionally biased region" description="Acidic residues" evidence="5">
    <location>
        <begin position="462"/>
        <end position="472"/>
    </location>
</feature>
<accession>A0ABD5Y3A5</accession>
<dbReference type="InterPro" id="IPR004722">
    <property type="entry name" value="DHOase"/>
</dbReference>
<protein>
    <recommendedName>
        <fullName evidence="4">Dihydroorotase</fullName>
        <shortName evidence="4">DHOase</shortName>
        <ecNumber evidence="4">3.5.2.3</ecNumber>
    </recommendedName>
</protein>
<gene>
    <name evidence="4" type="primary">pyrC</name>
    <name evidence="7" type="ORF">ACFQMA_10485</name>
</gene>
<dbReference type="SUPFAM" id="SSF51556">
    <property type="entry name" value="Metallo-dependent hydrolases"/>
    <property type="match status" value="1"/>
</dbReference>
<dbReference type="NCBIfam" id="TIGR00857">
    <property type="entry name" value="pyrC_multi"/>
    <property type="match status" value="1"/>
</dbReference>
<sequence length="472" mass="50900">MLFRNATLADGRRRDVRVSGETIAAVGEGLEAREGERVVDATGKRLLPGMIDAHVHFREPGDSHKETWETGSRSAAAGGVTTVVDQPNTSPPTVDGAAFDEKTDLAEASLVDFGLNGGVTADWDPDSLFDRDVFALGEVFLADSTGNMGIEEPLFVDALAEADARDVTVTVHAEDASLFNVSAKERDDADAWSAYRTARAEAAAVRRACEVAVERETRIHIAHTSTPEGIDAATESGMTCEVTPHHMYLSRSDLRGLGTHGRMNPPLRREKRRQRVYDRVVEGQVDMIATDHAPHTAAEKDADIWDAPSGVPGVETALPLLLADARTGALTYERVRDLTAANPADVFDLPAKGRVAEGMDADLVLVDPGKTYPIRADRLHTKCDWTPFEGREGVFPTVTLVRGTVVYERDPDDRPGGESESFGDPVGENVRAGDETGDDAGDDGFTHSDRESESIADLAAEVVEESPEDDRS</sequence>
<dbReference type="SUPFAM" id="SSF51338">
    <property type="entry name" value="Composite domain of metallo-dependent hydrolases"/>
    <property type="match status" value="1"/>
</dbReference>
<evidence type="ECO:0000256" key="5">
    <source>
        <dbReference type="SAM" id="MobiDB-lite"/>
    </source>
</evidence>
<dbReference type="Pfam" id="PF12890">
    <property type="entry name" value="DHOase"/>
    <property type="match status" value="1"/>
</dbReference>
<feature type="compositionally biased region" description="Basic and acidic residues" evidence="5">
    <location>
        <begin position="407"/>
        <end position="417"/>
    </location>
</feature>
<evidence type="ECO:0000259" key="6">
    <source>
        <dbReference type="Pfam" id="PF12890"/>
    </source>
</evidence>
<feature type="binding site" evidence="4">
    <location>
        <position position="291"/>
    </location>
    <ligand>
        <name>Zn(2+)</name>
        <dbReference type="ChEBI" id="CHEBI:29105"/>
        <label>1</label>
    </ligand>
</feature>
<feature type="binding site" evidence="4">
    <location>
        <position position="138"/>
    </location>
    <ligand>
        <name>Zn(2+)</name>
        <dbReference type="ChEBI" id="CHEBI:29105"/>
        <label>1</label>
    </ligand>
</feature>
<dbReference type="InterPro" id="IPR002195">
    <property type="entry name" value="Dihydroorotase_CS"/>
</dbReference>
<feature type="binding site" evidence="4">
    <location>
        <begin position="56"/>
        <end position="58"/>
    </location>
    <ligand>
        <name>substrate</name>
    </ligand>
</feature>
<dbReference type="EC" id="3.5.2.3" evidence="4"/>
<keyword evidence="2 4" id="KW-0378">Hydrolase</keyword>
<feature type="compositionally biased region" description="Basic and acidic residues" evidence="5">
    <location>
        <begin position="444"/>
        <end position="453"/>
    </location>
</feature>
<dbReference type="NCBIfam" id="NF002668">
    <property type="entry name" value="PRK02382.1"/>
    <property type="match status" value="1"/>
</dbReference>
<dbReference type="GO" id="GO:0044205">
    <property type="term" value="P:'de novo' UMP biosynthetic process"/>
    <property type="evidence" value="ECO:0007669"/>
    <property type="project" value="UniProtKB-UniRule"/>
</dbReference>
<evidence type="ECO:0000313" key="7">
    <source>
        <dbReference type="EMBL" id="MFC7140255.1"/>
    </source>
</evidence>
<dbReference type="AlphaFoldDB" id="A0ABD5Y3A5"/>
<feature type="binding site" evidence="4">
    <location>
        <position position="295"/>
    </location>
    <ligand>
        <name>substrate</name>
    </ligand>
</feature>
<dbReference type="InterPro" id="IPR032466">
    <property type="entry name" value="Metal_Hydrolase"/>
</dbReference>
<reference evidence="7 8" key="1">
    <citation type="journal article" date="2019" name="Int. J. Syst. Evol. Microbiol.">
        <title>The Global Catalogue of Microorganisms (GCM) 10K type strain sequencing project: providing services to taxonomists for standard genome sequencing and annotation.</title>
        <authorList>
            <consortium name="The Broad Institute Genomics Platform"/>
            <consortium name="The Broad Institute Genome Sequencing Center for Infectious Disease"/>
            <person name="Wu L."/>
            <person name="Ma J."/>
        </authorList>
    </citation>
    <scope>NUCLEOTIDE SEQUENCE [LARGE SCALE GENOMIC DNA]</scope>
    <source>
        <strain evidence="7 8">XZYJT29</strain>
    </source>
</reference>
<dbReference type="GeneID" id="78820537"/>
<feature type="binding site" evidence="4">
    <location>
        <position position="223"/>
    </location>
    <ligand>
        <name>Zn(2+)</name>
        <dbReference type="ChEBI" id="CHEBI:29105"/>
        <label>2</label>
    </ligand>
</feature>